<proteinExistence type="predicted"/>
<organism evidence="1 2">
    <name type="scientific">Flavobacterium luteum</name>
    <dbReference type="NCBI Taxonomy" id="2026654"/>
    <lineage>
        <taxon>Bacteria</taxon>
        <taxon>Pseudomonadati</taxon>
        <taxon>Bacteroidota</taxon>
        <taxon>Flavobacteriia</taxon>
        <taxon>Flavobacteriales</taxon>
        <taxon>Flavobacteriaceae</taxon>
        <taxon>Flavobacterium</taxon>
    </lineage>
</organism>
<sequence length="74" mass="8272">MMWSKTDFPAAMKNLAPMVRNKAIQIGNALLEKSKLNIGIIIATAISKAKKWVGNNKLIFKNNNFKTGIKKNKI</sequence>
<reference evidence="1 2" key="1">
    <citation type="submission" date="2019-09" db="EMBL/GenBank/DDBJ databases">
        <title>Flavobacterium sp. nov., isolated from glacier ice.</title>
        <authorList>
            <person name="Liu Q."/>
        </authorList>
    </citation>
    <scope>NUCLEOTIDE SEQUENCE [LARGE SCALE GENOMIC DNA]</scope>
    <source>
        <strain evidence="1 2">NBRC 112527</strain>
    </source>
</reference>
<evidence type="ECO:0000313" key="2">
    <source>
        <dbReference type="Proteomes" id="UP000490922"/>
    </source>
</evidence>
<dbReference type="Proteomes" id="UP000490922">
    <property type="component" value="Unassembled WGS sequence"/>
</dbReference>
<dbReference type="EMBL" id="WAEM01000001">
    <property type="protein sequence ID" value="KAB1158231.1"/>
    <property type="molecule type" value="Genomic_DNA"/>
</dbReference>
<dbReference type="AlphaFoldDB" id="A0A7J5AKV7"/>
<name>A0A7J5AKV7_9FLAO</name>
<dbReference type="OrthoDB" id="8858565at2"/>
<gene>
    <name evidence="1" type="ORF">F6464_00525</name>
</gene>
<comment type="caution">
    <text evidence="1">The sequence shown here is derived from an EMBL/GenBank/DDBJ whole genome shotgun (WGS) entry which is preliminary data.</text>
</comment>
<keyword evidence="2" id="KW-1185">Reference proteome</keyword>
<evidence type="ECO:0000313" key="1">
    <source>
        <dbReference type="EMBL" id="KAB1158231.1"/>
    </source>
</evidence>
<protein>
    <submittedName>
        <fullName evidence="1">Uncharacterized protein</fullName>
    </submittedName>
</protein>
<accession>A0A7J5AKV7</accession>